<evidence type="ECO:0000256" key="4">
    <source>
        <dbReference type="ARBA" id="ARBA00022723"/>
    </source>
</evidence>
<evidence type="ECO:0000259" key="12">
    <source>
        <dbReference type="PROSITE" id="PS51881"/>
    </source>
</evidence>
<comment type="similarity">
    <text evidence="2 9">Belongs to the TRAFAC class OBG-HflX-like GTPase superfamily. OBG GTPase family.</text>
</comment>
<dbReference type="Gene3D" id="2.70.210.12">
    <property type="entry name" value="GTP1/OBG domain"/>
    <property type="match status" value="1"/>
</dbReference>
<proteinExistence type="inferred from homology"/>
<evidence type="ECO:0000256" key="1">
    <source>
        <dbReference type="ARBA" id="ARBA00001946"/>
    </source>
</evidence>
<dbReference type="NCBIfam" id="NF008955">
    <property type="entry name" value="PRK12297.1"/>
    <property type="match status" value="1"/>
</dbReference>
<feature type="domain" description="Obg" evidence="13">
    <location>
        <begin position="1"/>
        <end position="158"/>
    </location>
</feature>
<dbReference type="GO" id="GO:0000287">
    <property type="term" value="F:magnesium ion binding"/>
    <property type="evidence" value="ECO:0007669"/>
    <property type="project" value="InterPro"/>
</dbReference>
<evidence type="ECO:0000256" key="5">
    <source>
        <dbReference type="ARBA" id="ARBA00022741"/>
    </source>
</evidence>
<dbReference type="EC" id="3.6.5.-" evidence="9"/>
<dbReference type="PROSITE" id="PS51881">
    <property type="entry name" value="OCT"/>
    <property type="match status" value="1"/>
</dbReference>
<evidence type="ECO:0000256" key="2">
    <source>
        <dbReference type="ARBA" id="ARBA00007699"/>
    </source>
</evidence>
<organism evidence="15">
    <name type="scientific">uncultured Acetothermia bacterium</name>
    <dbReference type="NCBI Taxonomy" id="236499"/>
    <lineage>
        <taxon>Bacteria</taxon>
        <taxon>Candidatus Bipolaricaulota</taxon>
        <taxon>environmental samples</taxon>
    </lineage>
</organism>
<sequence length="451" mass="49396">MFLDEAKICVVGGRGGDGIIGFRREKYVPKGGPDGGDGGRGGSVILRADPHVNTLLAFRHKVHFKAPPGQPGGKNERHGADGDDLIISVPVGTVVKLLHTGEIIADLDEPGKEILVARGGEGGRGNARFKTATRQAPRIREKGAPGEERWLKLELKLLADVGIIGFPNAGKSSLIAKISAARPKVAPYPFTTLIPTLGVVQVEEFKEFVVVDIPGLIEGAHEGKGLGDRFLKHVERTRLLIHLIDLAPMEEGRDPLHDYAVINRELASFSPALAHKPQIVVGNKIDLLTAEERQAIQERFAAQGIKLHLISAVTGEGTRALVYECYQQLQQLKEKGDPHSAPSPWKGEGWGEGQEGPGERSLQRIYKLSDEPEYLVQRDERGFVLTGRALARLARLSLEERDAQEYLYERLEALGVMAELRRQGLKPGDTIKLGEHELVYQDDNAQQREAC</sequence>
<dbReference type="GO" id="GO:0042254">
    <property type="term" value="P:ribosome biogenesis"/>
    <property type="evidence" value="ECO:0007669"/>
    <property type="project" value="UniProtKB-UniRule"/>
</dbReference>
<protein>
    <recommendedName>
        <fullName evidence="9">GTPase Obg</fullName>
        <ecNumber evidence="9">3.6.5.-</ecNumber>
    </recommendedName>
    <alternativeName>
        <fullName evidence="9">GTP-binding protein Obg</fullName>
    </alternativeName>
</protein>
<feature type="binding site" evidence="9">
    <location>
        <begin position="165"/>
        <end position="172"/>
    </location>
    <ligand>
        <name>GTP</name>
        <dbReference type="ChEBI" id="CHEBI:37565"/>
    </ligand>
</feature>
<feature type="domain" description="OBG-type G" evidence="11">
    <location>
        <begin position="159"/>
        <end position="330"/>
    </location>
</feature>
<dbReference type="SUPFAM" id="SSF52540">
    <property type="entry name" value="P-loop containing nucleoside triphosphate hydrolases"/>
    <property type="match status" value="1"/>
</dbReference>
<accession>H5SP70</accession>
<keyword evidence="4 9" id="KW-0479">Metal-binding</keyword>
<gene>
    <name evidence="9" type="primary">obg</name>
    <name evidence="14" type="ORF">HGMM_F21A08C33</name>
    <name evidence="15" type="ORF">HGMM_F53C10C30</name>
</gene>
<comment type="cofactor">
    <cofactor evidence="1 9">
        <name>Mg(2+)</name>
        <dbReference type="ChEBI" id="CHEBI:18420"/>
    </cofactor>
</comment>
<dbReference type="Pfam" id="PF01018">
    <property type="entry name" value="GTP1_OBG"/>
    <property type="match status" value="1"/>
</dbReference>
<dbReference type="InterPro" id="IPR006073">
    <property type="entry name" value="GTP-bd"/>
</dbReference>
<dbReference type="InterPro" id="IPR006169">
    <property type="entry name" value="GTP1_OBG_dom"/>
</dbReference>
<dbReference type="PRINTS" id="PR00326">
    <property type="entry name" value="GTP1OBG"/>
</dbReference>
<dbReference type="PROSITE" id="PS51710">
    <property type="entry name" value="G_OBG"/>
    <property type="match status" value="1"/>
</dbReference>
<evidence type="ECO:0000256" key="9">
    <source>
        <dbReference type="HAMAP-Rule" id="MF_01454"/>
    </source>
</evidence>
<reference evidence="15" key="1">
    <citation type="journal article" date="2005" name="Environ. Microbiol.">
        <title>Genetic and functional properties of uncultivated thermophilic crenarchaeotes from a subsurface gold mine as revealed by analysis of genome fragments.</title>
        <authorList>
            <person name="Nunoura T."/>
            <person name="Hirayama H."/>
            <person name="Takami H."/>
            <person name="Oida H."/>
            <person name="Nishi S."/>
            <person name="Shimamura S."/>
            <person name="Suzuki Y."/>
            <person name="Inagaki F."/>
            <person name="Takai K."/>
            <person name="Nealson K.H."/>
            <person name="Horikoshi K."/>
        </authorList>
    </citation>
    <scope>NUCLEOTIDE SEQUENCE</scope>
</reference>
<keyword evidence="5 9" id="KW-0547">Nucleotide-binding</keyword>
<dbReference type="InterPro" id="IPR036346">
    <property type="entry name" value="GTP-bd_prot_GTP1/OBG_C_sf"/>
</dbReference>
<dbReference type="InterPro" id="IPR027417">
    <property type="entry name" value="P-loop_NTPase"/>
</dbReference>
<dbReference type="CDD" id="cd01898">
    <property type="entry name" value="Obg"/>
    <property type="match status" value="1"/>
</dbReference>
<dbReference type="Pfam" id="PF09269">
    <property type="entry name" value="DUF1967"/>
    <property type="match status" value="1"/>
</dbReference>
<feature type="binding site" evidence="9">
    <location>
        <begin position="190"/>
        <end position="194"/>
    </location>
    <ligand>
        <name>GTP</name>
        <dbReference type="ChEBI" id="CHEBI:37565"/>
    </ligand>
</feature>
<dbReference type="PROSITE" id="PS51883">
    <property type="entry name" value="OBG"/>
    <property type="match status" value="1"/>
</dbReference>
<feature type="binding site" evidence="9">
    <location>
        <begin position="311"/>
        <end position="313"/>
    </location>
    <ligand>
        <name>GTP</name>
        <dbReference type="ChEBI" id="CHEBI:37565"/>
    </ligand>
</feature>
<dbReference type="HAMAP" id="MF_01454">
    <property type="entry name" value="GTPase_Obg"/>
    <property type="match status" value="1"/>
</dbReference>
<dbReference type="NCBIfam" id="NF008956">
    <property type="entry name" value="PRK12299.1"/>
    <property type="match status" value="1"/>
</dbReference>
<dbReference type="GO" id="GO:0003924">
    <property type="term" value="F:GTPase activity"/>
    <property type="evidence" value="ECO:0007669"/>
    <property type="project" value="UniProtKB-UniRule"/>
</dbReference>
<dbReference type="InterPro" id="IPR014100">
    <property type="entry name" value="GTP-bd_Obg/CgtA"/>
</dbReference>
<dbReference type="InterPro" id="IPR031167">
    <property type="entry name" value="G_OBG"/>
</dbReference>
<feature type="binding site" evidence="9">
    <location>
        <position position="192"/>
    </location>
    <ligand>
        <name>Mg(2+)</name>
        <dbReference type="ChEBI" id="CHEBI:18420"/>
    </ligand>
</feature>
<feature type="binding site" evidence="9">
    <location>
        <begin position="283"/>
        <end position="286"/>
    </location>
    <ligand>
        <name>GTP</name>
        <dbReference type="ChEBI" id="CHEBI:37565"/>
    </ligand>
</feature>
<dbReference type="PANTHER" id="PTHR11702">
    <property type="entry name" value="DEVELOPMENTALLY REGULATED GTP-BINDING PROTEIN-RELATED"/>
    <property type="match status" value="1"/>
</dbReference>
<dbReference type="NCBIfam" id="TIGR02729">
    <property type="entry name" value="Obg_CgtA"/>
    <property type="match status" value="1"/>
</dbReference>
<dbReference type="NCBIfam" id="NF008954">
    <property type="entry name" value="PRK12296.1"/>
    <property type="match status" value="1"/>
</dbReference>
<dbReference type="GO" id="GO:0005737">
    <property type="term" value="C:cytoplasm"/>
    <property type="evidence" value="ECO:0007669"/>
    <property type="project" value="UniProtKB-SubCell"/>
</dbReference>
<keyword evidence="6 9" id="KW-0378">Hydrolase</keyword>
<dbReference type="SUPFAM" id="SSF102741">
    <property type="entry name" value="Obg GTP-binding protein C-terminal domain"/>
    <property type="match status" value="1"/>
</dbReference>
<evidence type="ECO:0000259" key="11">
    <source>
        <dbReference type="PROSITE" id="PS51710"/>
    </source>
</evidence>
<feature type="domain" description="OCT" evidence="12">
    <location>
        <begin position="366"/>
        <end position="442"/>
    </location>
</feature>
<dbReference type="Gene3D" id="3.30.300.350">
    <property type="entry name" value="GTP-binding protein OBG, C-terminal domain"/>
    <property type="match status" value="1"/>
</dbReference>
<evidence type="ECO:0000256" key="10">
    <source>
        <dbReference type="SAM" id="MobiDB-lite"/>
    </source>
</evidence>
<evidence type="ECO:0000256" key="6">
    <source>
        <dbReference type="ARBA" id="ARBA00022801"/>
    </source>
</evidence>
<dbReference type="SUPFAM" id="SSF82051">
    <property type="entry name" value="Obg GTP-binding protein N-terminal domain"/>
    <property type="match status" value="1"/>
</dbReference>
<keyword evidence="7 9" id="KW-0460">Magnesium</keyword>
<dbReference type="InterPro" id="IPR006074">
    <property type="entry name" value="GTP1-OBG_CS"/>
</dbReference>
<dbReference type="Pfam" id="PF01926">
    <property type="entry name" value="MMR_HSR1"/>
    <property type="match status" value="1"/>
</dbReference>
<dbReference type="PANTHER" id="PTHR11702:SF31">
    <property type="entry name" value="MITOCHONDRIAL RIBOSOME-ASSOCIATED GTPASE 2"/>
    <property type="match status" value="1"/>
</dbReference>
<evidence type="ECO:0000313" key="14">
    <source>
        <dbReference type="EMBL" id="BAL54850.1"/>
    </source>
</evidence>
<dbReference type="InterPro" id="IPR015349">
    <property type="entry name" value="OCT_dom"/>
</dbReference>
<dbReference type="InterPro" id="IPR036726">
    <property type="entry name" value="GTP1_OBG_dom_sf"/>
</dbReference>
<dbReference type="EMBL" id="AP011701">
    <property type="protein sequence ID" value="BAL54850.1"/>
    <property type="molecule type" value="Genomic_DNA"/>
</dbReference>
<dbReference type="GO" id="GO:0005525">
    <property type="term" value="F:GTP binding"/>
    <property type="evidence" value="ECO:0007669"/>
    <property type="project" value="UniProtKB-UniRule"/>
</dbReference>
<comment type="subunit">
    <text evidence="9">Monomer.</text>
</comment>
<dbReference type="FunFam" id="2.70.210.12:FF:000001">
    <property type="entry name" value="GTPase Obg"/>
    <property type="match status" value="1"/>
</dbReference>
<evidence type="ECO:0000256" key="3">
    <source>
        <dbReference type="ARBA" id="ARBA00022490"/>
    </source>
</evidence>
<dbReference type="PROSITE" id="PS00905">
    <property type="entry name" value="GTP1_OBG"/>
    <property type="match status" value="1"/>
</dbReference>
<dbReference type="InterPro" id="IPR045086">
    <property type="entry name" value="OBG_GTPase"/>
</dbReference>
<evidence type="ECO:0000313" key="15">
    <source>
        <dbReference type="EMBL" id="BAL57956.1"/>
    </source>
</evidence>
<evidence type="ECO:0000256" key="8">
    <source>
        <dbReference type="ARBA" id="ARBA00023134"/>
    </source>
</evidence>
<feature type="binding site" evidence="9">
    <location>
        <position position="172"/>
    </location>
    <ligand>
        <name>Mg(2+)</name>
        <dbReference type="ChEBI" id="CHEBI:18420"/>
    </ligand>
</feature>
<evidence type="ECO:0000259" key="13">
    <source>
        <dbReference type="PROSITE" id="PS51883"/>
    </source>
</evidence>
<dbReference type="Gene3D" id="3.40.50.300">
    <property type="entry name" value="P-loop containing nucleotide triphosphate hydrolases"/>
    <property type="match status" value="1"/>
</dbReference>
<dbReference type="NCBIfam" id="TIGR03595">
    <property type="entry name" value="Obg_CgtA_exten"/>
    <property type="match status" value="1"/>
</dbReference>
<dbReference type="AlphaFoldDB" id="H5SP70"/>
<keyword evidence="3 9" id="KW-0963">Cytoplasm</keyword>
<comment type="function">
    <text evidence="9">An essential GTPase which binds GTP, GDP and possibly (p)ppGpp with moderate affinity, with high nucleotide exchange rates and a fairly low GTP hydrolysis rate. Plays a role in control of the cell cycle, stress response, ribosome biogenesis and in those bacteria that undergo differentiation, in morphogenesis control.</text>
</comment>
<feature type="binding site" evidence="9">
    <location>
        <begin position="212"/>
        <end position="215"/>
    </location>
    <ligand>
        <name>GTP</name>
        <dbReference type="ChEBI" id="CHEBI:37565"/>
    </ligand>
</feature>
<evidence type="ECO:0000256" key="7">
    <source>
        <dbReference type="ARBA" id="ARBA00022842"/>
    </source>
</evidence>
<comment type="subcellular location">
    <subcellularLocation>
        <location evidence="9">Cytoplasm</location>
    </subcellularLocation>
</comment>
<feature type="region of interest" description="Disordered" evidence="10">
    <location>
        <begin position="334"/>
        <end position="358"/>
    </location>
</feature>
<dbReference type="EMBL" id="AP011789">
    <property type="protein sequence ID" value="BAL57956.1"/>
    <property type="molecule type" value="Genomic_DNA"/>
</dbReference>
<name>H5SP70_9BACT</name>
<reference evidence="15" key="2">
    <citation type="journal article" date="2012" name="PLoS ONE">
        <title>A Deeply Branching Thermophilic Bacterium with an Ancient Acetyl-CoA Pathway Dominates a Subsurface Ecosystem.</title>
        <authorList>
            <person name="Takami H."/>
            <person name="Noguchi H."/>
            <person name="Takaki Y."/>
            <person name="Uchiyama I."/>
            <person name="Toyoda A."/>
            <person name="Nishi S."/>
            <person name="Chee G.-J."/>
            <person name="Arai W."/>
            <person name="Nunoura T."/>
            <person name="Itoh T."/>
            <person name="Hattori M."/>
            <person name="Takai K."/>
        </authorList>
    </citation>
    <scope>NUCLEOTIDE SEQUENCE</scope>
</reference>
<keyword evidence="8 9" id="KW-0342">GTP-binding</keyword>